<sequence>MTNVFTYNIYAGLIATLSVVPANAQDSAGDRAPRNAHDTHAISRWTQLPHDRQILVLQSLGVTVPQAFYDCVCRAAGYGQSGTSQFYHPDTIGDYDARYSCQHPGPPCIVSGYGCSRHDLPSDTDTFESCAKIKDLDGGNPLDNIITALADRANRKGLTGNPVVMQDPPPADAPPDCTDQRALAGVDQQQTFVNPVPPERKIFAVSDRMMEQLVALELPPNLQQALIKTVTHVLANAPNLIPVGDEKDLRLDLDFAEIGLTADENGDPVISEFVMKLPEMADADEWGGVGFEVAIAFERSDDDTAIAGHKPKGYKFGFTYEGKVELKYGIDIDLTRSASDFYDGEWQQESEYKVVRFIENSLADFDFYYGGAVDVLSTTVNGRKVSVGPEVTWKLKDRVAHWAFPDMNEALDNLLDHQKMWEEKRAGMIRKDAAKFGIDARCFSTMTAIRLTQEAYQKRLALDPSTQRPFANLTGNRASR</sequence>
<evidence type="ECO:0000313" key="2">
    <source>
        <dbReference type="EMBL" id="SMX38460.1"/>
    </source>
</evidence>
<reference evidence="2 3" key="1">
    <citation type="submission" date="2017-05" db="EMBL/GenBank/DDBJ databases">
        <authorList>
            <person name="Song R."/>
            <person name="Chenine A.L."/>
            <person name="Ruprecht R.M."/>
        </authorList>
    </citation>
    <scope>NUCLEOTIDE SEQUENCE [LARGE SCALE GENOMIC DNA]</scope>
    <source>
        <strain evidence="2 3">CECT 8663</strain>
    </source>
</reference>
<accession>A0A238K6C7</accession>
<gene>
    <name evidence="2" type="ORF">PEV8663_01322</name>
</gene>
<keyword evidence="3" id="KW-1185">Reference proteome</keyword>
<keyword evidence="1" id="KW-0732">Signal</keyword>
<dbReference type="RefSeq" id="WP_097803859.1">
    <property type="nucleotide sequence ID" value="NZ_FXYH01000004.1"/>
</dbReference>
<evidence type="ECO:0000256" key="1">
    <source>
        <dbReference type="SAM" id="SignalP"/>
    </source>
</evidence>
<dbReference type="OrthoDB" id="7847277at2"/>
<organism evidence="2 3">
    <name type="scientific">Pelagimonas varians</name>
    <dbReference type="NCBI Taxonomy" id="696760"/>
    <lineage>
        <taxon>Bacteria</taxon>
        <taxon>Pseudomonadati</taxon>
        <taxon>Pseudomonadota</taxon>
        <taxon>Alphaproteobacteria</taxon>
        <taxon>Rhodobacterales</taxon>
        <taxon>Roseobacteraceae</taxon>
        <taxon>Pelagimonas</taxon>
    </lineage>
</organism>
<feature type="signal peptide" evidence="1">
    <location>
        <begin position="1"/>
        <end position="24"/>
    </location>
</feature>
<dbReference type="EMBL" id="FXYH01000004">
    <property type="protein sequence ID" value="SMX38460.1"/>
    <property type="molecule type" value="Genomic_DNA"/>
</dbReference>
<protein>
    <submittedName>
        <fullName evidence="2">Uncharacterized protein</fullName>
    </submittedName>
</protein>
<proteinExistence type="predicted"/>
<feature type="chain" id="PRO_5012240866" evidence="1">
    <location>
        <begin position="25"/>
        <end position="480"/>
    </location>
</feature>
<dbReference type="AlphaFoldDB" id="A0A238K6C7"/>
<name>A0A238K6C7_9RHOB</name>
<dbReference type="Proteomes" id="UP000220836">
    <property type="component" value="Unassembled WGS sequence"/>
</dbReference>
<evidence type="ECO:0000313" key="3">
    <source>
        <dbReference type="Proteomes" id="UP000220836"/>
    </source>
</evidence>